<feature type="region of interest" description="Disordered" evidence="4">
    <location>
        <begin position="618"/>
        <end position="655"/>
    </location>
</feature>
<dbReference type="PANTHER" id="PTHR24124:SF14">
    <property type="entry name" value="CHROMOSOME UNDETERMINED SCAFFOLD_25, WHOLE GENOME SHOTGUN SEQUENCE"/>
    <property type="match status" value="1"/>
</dbReference>
<feature type="region of interest" description="Disordered" evidence="4">
    <location>
        <begin position="444"/>
        <end position="470"/>
    </location>
</feature>
<dbReference type="InterPro" id="IPR002110">
    <property type="entry name" value="Ankyrin_rpt"/>
</dbReference>
<keyword evidence="2 3" id="KW-0040">ANK repeat</keyword>
<dbReference type="Gene3D" id="1.25.40.20">
    <property type="entry name" value="Ankyrin repeat-containing domain"/>
    <property type="match status" value="1"/>
</dbReference>
<feature type="compositionally biased region" description="Low complexity" evidence="4">
    <location>
        <begin position="42"/>
        <end position="57"/>
    </location>
</feature>
<feature type="compositionally biased region" description="Polar residues" evidence="4">
    <location>
        <begin position="522"/>
        <end position="552"/>
    </location>
</feature>
<dbReference type="PROSITE" id="PS50088">
    <property type="entry name" value="ANK_REPEAT"/>
    <property type="match status" value="1"/>
</dbReference>
<comment type="caution">
    <text evidence="5">The sequence shown here is derived from an EMBL/GenBank/DDBJ whole genome shotgun (WGS) entry which is preliminary data.</text>
</comment>
<dbReference type="GO" id="GO:0010468">
    <property type="term" value="P:regulation of gene expression"/>
    <property type="evidence" value="ECO:0007669"/>
    <property type="project" value="TreeGrafter"/>
</dbReference>
<dbReference type="GO" id="GO:0005634">
    <property type="term" value="C:nucleus"/>
    <property type="evidence" value="ECO:0007669"/>
    <property type="project" value="TreeGrafter"/>
</dbReference>
<dbReference type="EMBL" id="JAZGQO010000011">
    <property type="protein sequence ID" value="KAK6173304.1"/>
    <property type="molecule type" value="Genomic_DNA"/>
</dbReference>
<accession>A0AAN8JCJ4</accession>
<feature type="compositionally biased region" description="Polar residues" evidence="4">
    <location>
        <begin position="144"/>
        <end position="154"/>
    </location>
</feature>
<dbReference type="Pfam" id="PF12796">
    <property type="entry name" value="Ank_2"/>
    <property type="match status" value="1"/>
</dbReference>
<dbReference type="Pfam" id="PF00023">
    <property type="entry name" value="Ank"/>
    <property type="match status" value="1"/>
</dbReference>
<feature type="region of interest" description="Disordered" evidence="4">
    <location>
        <begin position="254"/>
        <end position="277"/>
    </location>
</feature>
<evidence type="ECO:0000256" key="2">
    <source>
        <dbReference type="ARBA" id="ARBA00023043"/>
    </source>
</evidence>
<dbReference type="Proteomes" id="UP001347796">
    <property type="component" value="Unassembled WGS sequence"/>
</dbReference>
<organism evidence="5 6">
    <name type="scientific">Patella caerulea</name>
    <name type="common">Rayed Mediterranean limpet</name>
    <dbReference type="NCBI Taxonomy" id="87958"/>
    <lineage>
        <taxon>Eukaryota</taxon>
        <taxon>Metazoa</taxon>
        <taxon>Spiralia</taxon>
        <taxon>Lophotrochozoa</taxon>
        <taxon>Mollusca</taxon>
        <taxon>Gastropoda</taxon>
        <taxon>Patellogastropoda</taxon>
        <taxon>Patelloidea</taxon>
        <taxon>Patellidae</taxon>
        <taxon>Patella</taxon>
    </lineage>
</organism>
<proteinExistence type="predicted"/>
<gene>
    <name evidence="5" type="ORF">SNE40_016780</name>
</gene>
<evidence type="ECO:0000256" key="3">
    <source>
        <dbReference type="PROSITE-ProRule" id="PRU00023"/>
    </source>
</evidence>
<evidence type="ECO:0000313" key="5">
    <source>
        <dbReference type="EMBL" id="KAK6173304.1"/>
    </source>
</evidence>
<feature type="region of interest" description="Disordered" evidence="4">
    <location>
        <begin position="127"/>
        <end position="154"/>
    </location>
</feature>
<reference evidence="5 6" key="1">
    <citation type="submission" date="2024-01" db="EMBL/GenBank/DDBJ databases">
        <title>The genome of the rayed Mediterranean limpet Patella caerulea (Linnaeus, 1758).</title>
        <authorList>
            <person name="Anh-Thu Weber A."/>
            <person name="Halstead-Nussloch G."/>
        </authorList>
    </citation>
    <scope>NUCLEOTIDE SEQUENCE [LARGE SCALE GENOMIC DNA]</scope>
    <source>
        <strain evidence="5">AATW-2023a</strain>
        <tissue evidence="5">Whole specimen</tissue>
    </source>
</reference>
<evidence type="ECO:0000313" key="6">
    <source>
        <dbReference type="Proteomes" id="UP001347796"/>
    </source>
</evidence>
<evidence type="ECO:0000256" key="1">
    <source>
        <dbReference type="ARBA" id="ARBA00022737"/>
    </source>
</evidence>
<feature type="region of interest" description="Disordered" evidence="4">
    <location>
        <begin position="42"/>
        <end position="63"/>
    </location>
</feature>
<keyword evidence="6" id="KW-1185">Reference proteome</keyword>
<feature type="compositionally biased region" description="Low complexity" evidence="4">
    <location>
        <begin position="494"/>
        <end position="520"/>
    </location>
</feature>
<dbReference type="PANTHER" id="PTHR24124">
    <property type="entry name" value="ANKYRIN REPEAT FAMILY A"/>
    <property type="match status" value="1"/>
</dbReference>
<feature type="repeat" description="ANK" evidence="3">
    <location>
        <begin position="768"/>
        <end position="806"/>
    </location>
</feature>
<name>A0AAN8JCJ4_PATCE</name>
<dbReference type="SMART" id="SM00248">
    <property type="entry name" value="ANK"/>
    <property type="match status" value="5"/>
</dbReference>
<feature type="compositionally biased region" description="Polar residues" evidence="4">
    <location>
        <begin position="457"/>
        <end position="470"/>
    </location>
</feature>
<feature type="compositionally biased region" description="Polar residues" evidence="4">
    <location>
        <begin position="577"/>
        <end position="589"/>
    </location>
</feature>
<dbReference type="SUPFAM" id="SSF48403">
    <property type="entry name" value="Ankyrin repeat"/>
    <property type="match status" value="1"/>
</dbReference>
<dbReference type="PROSITE" id="PS50297">
    <property type="entry name" value="ANK_REP_REGION"/>
    <property type="match status" value="1"/>
</dbReference>
<feature type="compositionally biased region" description="Low complexity" evidence="4">
    <location>
        <begin position="554"/>
        <end position="568"/>
    </location>
</feature>
<keyword evidence="1" id="KW-0677">Repeat</keyword>
<evidence type="ECO:0000256" key="4">
    <source>
        <dbReference type="SAM" id="MobiDB-lite"/>
    </source>
</evidence>
<dbReference type="AlphaFoldDB" id="A0AAN8JCJ4"/>
<feature type="region of interest" description="Disordered" evidence="4">
    <location>
        <begin position="482"/>
        <end position="595"/>
    </location>
</feature>
<protein>
    <submittedName>
        <fullName evidence="5">Uncharacterized protein</fullName>
    </submittedName>
</protein>
<sequence>MENDSEIDSGEFTLVKGQMNGLCEIEKHCWFDDTKCQKTSGGSSLGESSLSSSNGSSCDNLPRDTLLSSTSDIEDESLLFGYGPHTKCKTRINNEQNTCGVRDSDEKTNRQVIHVLVSDINKDLTMDDRGEGIGGPIKTRTRDFSSPSLKRTESSEYTNDNYNQVKVVNKDSTVELKEVNNFQSMEALRKGFAGLGLLQKESSDYTNDGSDQVETTLIMKEKPPFPTEECDILYRKLREQLQLVDETRGPHPVHPYRTAGHHQPTNVNLRTNRGRNTHLPNQYIYNTQLETDDVGRPYILPNHMNSTESFGTQLSCPRGPPDNELPFELPGPEIVDEFITKYCPTSNNLSRSVGVTLPDNPKGIPLPSIQSFVPRNIQHCHFTDNGSGLSTLMPNHYTLYPENVQGPPICSDNGYKTCSDSSNFALTNNMTNAYYNPAMLANNRSGHGQLKKDLPVSHTNSPVNQKSLSRNFSMQSIYNTHRNHEHPMGNISNITPGRTRSGSTSSQSSSSTYQSSIRSPGYPNSDQSTAEMSPPSTASSHGYPNSDQSTAEMSPLSISSSHGSPASLCDSDPNSPPSFYNRHNPSIDTRTPPLIKNIPVPVHLLNIPTLNDSLTCTEEKDVEDESDYTESRSILIEDESDTESDPDDGNNPLHDLSYVTEPIERNSIINQQNCCPDFRKNIDAQNNSKQTPLYLAVKCQNKDVCEYLLSKQADPRILCFRKDVRKIERSFFENTLHLASEKGYYEIVEMLLKYYQEPDFIDSRRKGDGMTPLLLAIAEHSSARRNRSTIIRILVENGANLSIKDNKTGSLPLMLATKKHELKLVLEMLDNLDVGERREQVLETDRSGNTYLHMAAQINNHNTTEDLVSISDSDIQDFCMRIVQYGGDIEAKNIEGLMPKDLRHNLMRQIR</sequence>
<feature type="compositionally biased region" description="Acidic residues" evidence="4">
    <location>
        <begin position="636"/>
        <end position="648"/>
    </location>
</feature>
<dbReference type="InterPro" id="IPR036770">
    <property type="entry name" value="Ankyrin_rpt-contain_sf"/>
</dbReference>